<feature type="domain" description="Prohead serine protease" evidence="4">
    <location>
        <begin position="27"/>
        <end position="167"/>
    </location>
</feature>
<keyword evidence="3" id="KW-0378">Hydrolase</keyword>
<keyword evidence="6" id="KW-1185">Reference proteome</keyword>
<dbReference type="GO" id="GO:0006508">
    <property type="term" value="P:proteolysis"/>
    <property type="evidence" value="ECO:0007669"/>
    <property type="project" value="UniProtKB-KW"/>
</dbReference>
<evidence type="ECO:0000256" key="1">
    <source>
        <dbReference type="ARBA" id="ARBA00022612"/>
    </source>
</evidence>
<evidence type="ECO:0000313" key="5">
    <source>
        <dbReference type="EMBL" id="MBL0375214.1"/>
    </source>
</evidence>
<proteinExistence type="predicted"/>
<gene>
    <name evidence="5" type="ORF">JJB09_24670</name>
</gene>
<evidence type="ECO:0000313" key="6">
    <source>
        <dbReference type="Proteomes" id="UP000633219"/>
    </source>
</evidence>
<keyword evidence="1" id="KW-1188">Viral release from host cell</keyword>
<name>A0A936YUW3_9HYPH</name>
<dbReference type="Proteomes" id="UP000633219">
    <property type="component" value="Unassembled WGS sequence"/>
</dbReference>
<dbReference type="Pfam" id="PF04586">
    <property type="entry name" value="Peptidase_S78"/>
    <property type="match status" value="1"/>
</dbReference>
<protein>
    <submittedName>
        <fullName evidence="5">HK97 family phage prohead protease</fullName>
    </submittedName>
</protein>
<reference evidence="5" key="1">
    <citation type="submission" date="2021-01" db="EMBL/GenBank/DDBJ databases">
        <title>Rhizobium sp. strain KVB221 16S ribosomal RNA gene Genome sequencing and assembly.</title>
        <authorList>
            <person name="Kang M."/>
        </authorList>
    </citation>
    <scope>NUCLEOTIDE SEQUENCE</scope>
    <source>
        <strain evidence="5">KVB221</strain>
    </source>
</reference>
<organism evidence="5 6">
    <name type="scientific">Rhizobium setariae</name>
    <dbReference type="NCBI Taxonomy" id="2801340"/>
    <lineage>
        <taxon>Bacteria</taxon>
        <taxon>Pseudomonadati</taxon>
        <taxon>Pseudomonadota</taxon>
        <taxon>Alphaproteobacteria</taxon>
        <taxon>Hyphomicrobiales</taxon>
        <taxon>Rhizobiaceae</taxon>
        <taxon>Rhizobium/Agrobacterium group</taxon>
        <taxon>Rhizobium</taxon>
    </lineage>
</organism>
<dbReference type="NCBIfam" id="TIGR01543">
    <property type="entry name" value="proheadase_HK97"/>
    <property type="match status" value="1"/>
</dbReference>
<keyword evidence="2 5" id="KW-0645">Protease</keyword>
<accession>A0A936YUW3</accession>
<evidence type="ECO:0000259" key="4">
    <source>
        <dbReference type="Pfam" id="PF04586"/>
    </source>
</evidence>
<dbReference type="InterPro" id="IPR054613">
    <property type="entry name" value="Peptidase_S78_dom"/>
</dbReference>
<evidence type="ECO:0000256" key="3">
    <source>
        <dbReference type="ARBA" id="ARBA00022801"/>
    </source>
</evidence>
<dbReference type="EMBL" id="JAEQNC010000020">
    <property type="protein sequence ID" value="MBL0375214.1"/>
    <property type="molecule type" value="Genomic_DNA"/>
</dbReference>
<dbReference type="InterPro" id="IPR006433">
    <property type="entry name" value="Prohead_protease"/>
</dbReference>
<evidence type="ECO:0000256" key="2">
    <source>
        <dbReference type="ARBA" id="ARBA00022670"/>
    </source>
</evidence>
<dbReference type="RefSeq" id="WP_201663761.1">
    <property type="nucleotide sequence ID" value="NZ_JAEQNC010000020.1"/>
</dbReference>
<comment type="caution">
    <text evidence="5">The sequence shown here is derived from an EMBL/GenBank/DDBJ whole genome shotgun (WGS) entry which is preliminary data.</text>
</comment>
<dbReference type="GO" id="GO:0008233">
    <property type="term" value="F:peptidase activity"/>
    <property type="evidence" value="ECO:0007669"/>
    <property type="project" value="UniProtKB-KW"/>
</dbReference>
<sequence>MNFRKNFDVSAMRLSVVSDLGIKAQPDGMISGYASPFGGAPDFQGDIVAPGAFTRTLREQKAEGVVPAMLWHHKQDEPIGKWLSIAEDGFGLAVTGQINLKTEYGLKAFNHIVGGSATGLSIGFLLPEGGRNYNRDGSFTLTDIDLIEISVTPTPANRRARIATVKSINSKTELVDLLREAGLAKTAAQRVAAGGWPALSNADHQKAIDLAAQIDAATAKIRSL</sequence>
<dbReference type="AlphaFoldDB" id="A0A936YUW3"/>